<dbReference type="AlphaFoldDB" id="W4GEQ8"/>
<dbReference type="RefSeq" id="XP_009832482.1">
    <property type="nucleotide sequence ID" value="XM_009834180.1"/>
</dbReference>
<dbReference type="VEuPathDB" id="FungiDB:H257_08345"/>
<sequence length="53" mass="5709">MALADFSNSSKQMAHVESCWTGTSVPSAVSFHSCHVMGTADDFSCETQGSYFK</sequence>
<organism evidence="1">
    <name type="scientific">Aphanomyces astaci</name>
    <name type="common">Crayfish plague agent</name>
    <dbReference type="NCBI Taxonomy" id="112090"/>
    <lineage>
        <taxon>Eukaryota</taxon>
        <taxon>Sar</taxon>
        <taxon>Stramenopiles</taxon>
        <taxon>Oomycota</taxon>
        <taxon>Saprolegniomycetes</taxon>
        <taxon>Saprolegniales</taxon>
        <taxon>Verrucalvaceae</taxon>
        <taxon>Aphanomyces</taxon>
    </lineage>
</organism>
<protein>
    <submittedName>
        <fullName evidence="1">Uncharacterized protein</fullName>
    </submittedName>
</protein>
<dbReference type="EMBL" id="KI913131">
    <property type="protein sequence ID" value="ETV78145.1"/>
    <property type="molecule type" value="Genomic_DNA"/>
</dbReference>
<dbReference type="GeneID" id="20810341"/>
<reference evidence="1" key="1">
    <citation type="submission" date="2013-12" db="EMBL/GenBank/DDBJ databases">
        <title>The Genome Sequence of Aphanomyces astaci APO3.</title>
        <authorList>
            <consortium name="The Broad Institute Genomics Platform"/>
            <person name="Russ C."/>
            <person name="Tyler B."/>
            <person name="van West P."/>
            <person name="Dieguez-Uribeondo J."/>
            <person name="Young S.K."/>
            <person name="Zeng Q."/>
            <person name="Gargeya S."/>
            <person name="Fitzgerald M."/>
            <person name="Abouelleil A."/>
            <person name="Alvarado L."/>
            <person name="Chapman S.B."/>
            <person name="Gainer-Dewar J."/>
            <person name="Goldberg J."/>
            <person name="Griggs A."/>
            <person name="Gujja S."/>
            <person name="Hansen M."/>
            <person name="Howarth C."/>
            <person name="Imamovic A."/>
            <person name="Ireland A."/>
            <person name="Larimer J."/>
            <person name="McCowan C."/>
            <person name="Murphy C."/>
            <person name="Pearson M."/>
            <person name="Poon T.W."/>
            <person name="Priest M."/>
            <person name="Roberts A."/>
            <person name="Saif S."/>
            <person name="Shea T."/>
            <person name="Sykes S."/>
            <person name="Wortman J."/>
            <person name="Nusbaum C."/>
            <person name="Birren B."/>
        </authorList>
    </citation>
    <scope>NUCLEOTIDE SEQUENCE [LARGE SCALE GENOMIC DNA]</scope>
    <source>
        <strain evidence="1">APO3</strain>
    </source>
</reference>
<gene>
    <name evidence="1" type="ORF">H257_08345</name>
</gene>
<accession>W4GEQ8</accession>
<evidence type="ECO:0000313" key="1">
    <source>
        <dbReference type="EMBL" id="ETV78145.1"/>
    </source>
</evidence>
<name>W4GEQ8_APHAT</name>
<proteinExistence type="predicted"/>